<dbReference type="AlphaFoldDB" id="A0A915C7J5"/>
<dbReference type="Proteomes" id="UP000887569">
    <property type="component" value="Unplaced"/>
</dbReference>
<evidence type="ECO:0000313" key="2">
    <source>
        <dbReference type="Proteomes" id="UP000887569"/>
    </source>
</evidence>
<dbReference type="WBParaSite" id="PgR092_g037_t01">
    <property type="protein sequence ID" value="PgR092_g037_t01"/>
    <property type="gene ID" value="PgR092_g037"/>
</dbReference>
<accession>A0A915C7J5</accession>
<evidence type="ECO:0000256" key="1">
    <source>
        <dbReference type="SAM" id="MobiDB-lite"/>
    </source>
</evidence>
<name>A0A915C7J5_PARUN</name>
<organism evidence="2 3">
    <name type="scientific">Parascaris univalens</name>
    <name type="common">Nematode worm</name>
    <dbReference type="NCBI Taxonomy" id="6257"/>
    <lineage>
        <taxon>Eukaryota</taxon>
        <taxon>Metazoa</taxon>
        <taxon>Ecdysozoa</taxon>
        <taxon>Nematoda</taxon>
        <taxon>Chromadorea</taxon>
        <taxon>Rhabditida</taxon>
        <taxon>Spirurina</taxon>
        <taxon>Ascaridomorpha</taxon>
        <taxon>Ascaridoidea</taxon>
        <taxon>Ascarididae</taxon>
        <taxon>Parascaris</taxon>
    </lineage>
</organism>
<sequence length="404" mass="45312">NLAFAFAQKELTRLHITVDDTLRTYTGPRVPVCNAVALYLKNQFSLKPCFSIYRRLCGVEIVDDYEGERKDRQNFKSTLRALRDKMLKMEQRPDFGSKEREELFGKELVFNMKYLKLMQLGQHVEAKRDALVVSADVEHSVPPTKRKRSLKRIASPSPEVPLSVIKAKLRQKRNAVHSAANRRAMAKVRLAQKRVVTAHAGHQSSLVKKGRGRKPGAIANHEGEGSLVERRGRKRVHRLPLQLRVEPFLTKDVVKKAVAKVSEARLPIDIKDITDEALMIRPPTKKRFVARRAKEESDSELNRMFAGLVGAKSHVKEATDSHLIVSGDTPGPSSVPKPQPFVTVALSAKVEEDAEAIVPSIQNGRQALRREITTKPLGTSLTPLTKGRQQKEALIEEASYTYSS</sequence>
<proteinExistence type="predicted"/>
<protein>
    <submittedName>
        <fullName evidence="3">Uncharacterized protein</fullName>
    </submittedName>
</protein>
<feature type="region of interest" description="Disordered" evidence="1">
    <location>
        <begin position="377"/>
        <end position="404"/>
    </location>
</feature>
<feature type="region of interest" description="Disordered" evidence="1">
    <location>
        <begin position="199"/>
        <end position="220"/>
    </location>
</feature>
<keyword evidence="2" id="KW-1185">Reference proteome</keyword>
<reference evidence="3" key="1">
    <citation type="submission" date="2022-11" db="UniProtKB">
        <authorList>
            <consortium name="WormBaseParasite"/>
        </authorList>
    </citation>
    <scope>IDENTIFICATION</scope>
</reference>
<evidence type="ECO:0000313" key="3">
    <source>
        <dbReference type="WBParaSite" id="PgR092_g037_t01"/>
    </source>
</evidence>